<name>A0ABD0TPX0_LOXSC</name>
<dbReference type="InterPro" id="IPR006616">
    <property type="entry name" value="DM9_repeat"/>
</dbReference>
<dbReference type="Pfam" id="PF11901">
    <property type="entry name" value="DM9"/>
    <property type="match status" value="1"/>
</dbReference>
<dbReference type="PANTHER" id="PTHR31649">
    <property type="entry name" value="AGAP009604-PA"/>
    <property type="match status" value="1"/>
</dbReference>
<protein>
    <recommendedName>
        <fullName evidence="1">Farnesoic acid O-methyl transferase domain-containing protein</fullName>
    </recommendedName>
</protein>
<evidence type="ECO:0000313" key="3">
    <source>
        <dbReference type="Proteomes" id="UP001549921"/>
    </source>
</evidence>
<proteinExistence type="predicted"/>
<accession>A0ABD0TPX0</accession>
<dbReference type="AlphaFoldDB" id="A0ABD0TPX0"/>
<dbReference type="Proteomes" id="UP001549921">
    <property type="component" value="Unassembled WGS sequence"/>
</dbReference>
<organism evidence="2 3">
    <name type="scientific">Loxostege sticticalis</name>
    <name type="common">Beet webworm moth</name>
    <dbReference type="NCBI Taxonomy" id="481309"/>
    <lineage>
        <taxon>Eukaryota</taxon>
        <taxon>Metazoa</taxon>
        <taxon>Ecdysozoa</taxon>
        <taxon>Arthropoda</taxon>
        <taxon>Hexapoda</taxon>
        <taxon>Insecta</taxon>
        <taxon>Pterygota</taxon>
        <taxon>Neoptera</taxon>
        <taxon>Endopterygota</taxon>
        <taxon>Lepidoptera</taxon>
        <taxon>Glossata</taxon>
        <taxon>Ditrysia</taxon>
        <taxon>Pyraloidea</taxon>
        <taxon>Crambidae</taxon>
        <taxon>Pyraustinae</taxon>
        <taxon>Loxostege</taxon>
    </lineage>
</organism>
<sequence>MGEIIERTTVPHHPIIFYKVSAGGINFEAKTNTYATVGLSEKPGGDNCDVWVIIGYTEYVTFIKKKSSQKFNTVRTPDILNADEYRRFWLSWSNGVVQLGQGDQRTPIISEPYEGNLSYVTFLSQDFEMYRSLANRVHWRIELPPTCTLEKPIAKPFTTGKLEWVRADSGSIPNEAIVGGYDNEPLYIIRARHNEFLYPGKYARSKRAAHCSFLDRVIEKTEFEVLCGCDYSWTTTSKDIIPSGAVVGGYDDWVRELYVGRVRHDGHLIPGMVDTTRGDCRITVEDRTIAYLNYEILVEPSRCANKVLIATDYLRRN</sequence>
<gene>
    <name evidence="2" type="ORF">ABMA28_007222</name>
</gene>
<comment type="caution">
    <text evidence="2">The sequence shown here is derived from an EMBL/GenBank/DDBJ whole genome shotgun (WGS) entry which is preliminary data.</text>
</comment>
<dbReference type="PANTHER" id="PTHR31649:SF11">
    <property type="entry name" value="PROTEIN UNZIPPED"/>
    <property type="match status" value="1"/>
</dbReference>
<evidence type="ECO:0000313" key="2">
    <source>
        <dbReference type="EMBL" id="KAL0851412.1"/>
    </source>
</evidence>
<evidence type="ECO:0000259" key="1">
    <source>
        <dbReference type="Pfam" id="PF12248"/>
    </source>
</evidence>
<dbReference type="InterPro" id="IPR022041">
    <property type="entry name" value="Methyltransf_FA"/>
</dbReference>
<reference evidence="2 3" key="1">
    <citation type="submission" date="2024-06" db="EMBL/GenBank/DDBJ databases">
        <title>A chromosome-level genome assembly of beet webworm, Loxostege sticticalis.</title>
        <authorList>
            <person name="Zhang Y."/>
        </authorList>
    </citation>
    <scope>NUCLEOTIDE SEQUENCE [LARGE SCALE GENOMIC DNA]</scope>
    <source>
        <strain evidence="2">AQ028</strain>
        <tissue evidence="2">Male pupae</tissue>
    </source>
</reference>
<dbReference type="SMART" id="SM00696">
    <property type="entry name" value="DM9"/>
    <property type="match status" value="2"/>
</dbReference>
<dbReference type="EMBL" id="JBEDNZ010000002">
    <property type="protein sequence ID" value="KAL0851412.1"/>
    <property type="molecule type" value="Genomic_DNA"/>
</dbReference>
<feature type="domain" description="Farnesoic acid O-methyl transferase" evidence="1">
    <location>
        <begin position="24"/>
        <end position="122"/>
    </location>
</feature>
<dbReference type="Pfam" id="PF12248">
    <property type="entry name" value="Methyltransf_FA"/>
    <property type="match status" value="1"/>
</dbReference>